<accession>A0ABR1PRH7</accession>
<proteinExistence type="predicted"/>
<feature type="compositionally biased region" description="Acidic residues" evidence="1">
    <location>
        <begin position="36"/>
        <end position="46"/>
    </location>
</feature>
<evidence type="ECO:0000313" key="3">
    <source>
        <dbReference type="Proteomes" id="UP001391051"/>
    </source>
</evidence>
<dbReference type="Proteomes" id="UP001391051">
    <property type="component" value="Unassembled WGS sequence"/>
</dbReference>
<protein>
    <submittedName>
        <fullName evidence="2">Uncharacterized protein</fullName>
    </submittedName>
</protein>
<feature type="region of interest" description="Disordered" evidence="1">
    <location>
        <begin position="34"/>
        <end position="53"/>
    </location>
</feature>
<evidence type="ECO:0000313" key="2">
    <source>
        <dbReference type="EMBL" id="KAK7936627.1"/>
    </source>
</evidence>
<organism evidence="2 3">
    <name type="scientific">Apiospora aurea</name>
    <dbReference type="NCBI Taxonomy" id="335848"/>
    <lineage>
        <taxon>Eukaryota</taxon>
        <taxon>Fungi</taxon>
        <taxon>Dikarya</taxon>
        <taxon>Ascomycota</taxon>
        <taxon>Pezizomycotina</taxon>
        <taxon>Sordariomycetes</taxon>
        <taxon>Xylariomycetidae</taxon>
        <taxon>Amphisphaeriales</taxon>
        <taxon>Apiosporaceae</taxon>
        <taxon>Apiospora</taxon>
    </lineage>
</organism>
<name>A0ABR1PRH7_9PEZI</name>
<gene>
    <name evidence="2" type="ORF">PG986_015065</name>
</gene>
<keyword evidence="3" id="KW-1185">Reference proteome</keyword>
<sequence length="234" mass="26641">MYVGSWLLLSLASRHLRVSLHLDLKIDAALTFETTTPDDDDDDDDGMSSSMFPNAGTDPIQSQVLPDLWHCLVLWLSHDNLSTMLENHRMPAVVWHPKFMAADQNMNDASDSRFGAKKPGSSYLYLLSASTPALRYVYPMEMFAFSVYHRNVRAQLCAIYTGRDDLETRRYLRSVRCGGHELRVVLQQEPDETCLASISPSVDPAPWWDKRCSQHVMKNGQEQAFLAVNQREVF</sequence>
<reference evidence="2 3" key="1">
    <citation type="submission" date="2023-01" db="EMBL/GenBank/DDBJ databases">
        <title>Analysis of 21 Apiospora genomes using comparative genomics revels a genus with tremendous synthesis potential of carbohydrate active enzymes and secondary metabolites.</title>
        <authorList>
            <person name="Sorensen T."/>
        </authorList>
    </citation>
    <scope>NUCLEOTIDE SEQUENCE [LARGE SCALE GENOMIC DNA]</scope>
    <source>
        <strain evidence="2 3">CBS 24483</strain>
    </source>
</reference>
<dbReference type="RefSeq" id="XP_066692376.1">
    <property type="nucleotide sequence ID" value="XM_066851287.1"/>
</dbReference>
<dbReference type="GeneID" id="92084349"/>
<evidence type="ECO:0000256" key="1">
    <source>
        <dbReference type="SAM" id="MobiDB-lite"/>
    </source>
</evidence>
<comment type="caution">
    <text evidence="2">The sequence shown here is derived from an EMBL/GenBank/DDBJ whole genome shotgun (WGS) entry which is preliminary data.</text>
</comment>
<dbReference type="EMBL" id="JAQQWE010000011">
    <property type="protein sequence ID" value="KAK7936627.1"/>
    <property type="molecule type" value="Genomic_DNA"/>
</dbReference>